<sequence length="193" mass="20810">MATLVLLRHGQTEWSRDGRHTSRTDLPLTPVGEDQARALAPAVRSFAFGLVLASPRQRAVATARLAGLDPQLDDDLVEWDYGRYEGVTTDEIVERDGPWNMWQDGAPGGEDAAAVGARVDRALARVRPVLDEGHDACVVAHGHVLRVLAARYLALPPSEGAHLRLDTGTVCTLGTEHGRPVLTGWNVPACAWG</sequence>
<dbReference type="InterPro" id="IPR029033">
    <property type="entry name" value="His_PPase_superfam"/>
</dbReference>
<accession>A0A4Q7NQA9</accession>
<dbReference type="InterPro" id="IPR013078">
    <property type="entry name" value="His_Pase_superF_clade-1"/>
</dbReference>
<dbReference type="SMART" id="SM00855">
    <property type="entry name" value="PGAM"/>
    <property type="match status" value="1"/>
</dbReference>
<keyword evidence="3" id="KW-1185">Reference proteome</keyword>
<dbReference type="SUPFAM" id="SSF53254">
    <property type="entry name" value="Phosphoglycerate mutase-like"/>
    <property type="match status" value="1"/>
</dbReference>
<dbReference type="PANTHER" id="PTHR48100:SF15">
    <property type="entry name" value="SEDOHEPTULOSE 1,7-BISPHOSPHATASE"/>
    <property type="match status" value="1"/>
</dbReference>
<protein>
    <submittedName>
        <fullName evidence="2">Putative phosphoglycerate mutase</fullName>
    </submittedName>
</protein>
<evidence type="ECO:0000313" key="3">
    <source>
        <dbReference type="Proteomes" id="UP000293638"/>
    </source>
</evidence>
<gene>
    <name evidence="2" type="ORF">EV189_2910</name>
</gene>
<dbReference type="GO" id="GO:0070297">
    <property type="term" value="P:regulation of phosphorelay signal transduction system"/>
    <property type="evidence" value="ECO:0007669"/>
    <property type="project" value="TreeGrafter"/>
</dbReference>
<dbReference type="Proteomes" id="UP000293638">
    <property type="component" value="Unassembled WGS sequence"/>
</dbReference>
<feature type="binding site" evidence="1">
    <location>
        <position position="58"/>
    </location>
    <ligand>
        <name>substrate</name>
    </ligand>
</feature>
<reference evidence="2 3" key="1">
    <citation type="submission" date="2019-02" db="EMBL/GenBank/DDBJ databases">
        <title>Genomic Encyclopedia of Type Strains, Phase IV (KMG-IV): sequencing the most valuable type-strain genomes for metagenomic binning, comparative biology and taxonomic classification.</title>
        <authorList>
            <person name="Goeker M."/>
        </authorList>
    </citation>
    <scope>NUCLEOTIDE SEQUENCE [LARGE SCALE GENOMIC DNA]</scope>
    <source>
        <strain evidence="2 3">DSM 45622</strain>
    </source>
</reference>
<dbReference type="PIRSF" id="PIRSF000709">
    <property type="entry name" value="6PFK_2-Ptase"/>
    <property type="match status" value="1"/>
</dbReference>
<dbReference type="PANTHER" id="PTHR48100">
    <property type="entry name" value="BROAD-SPECIFICITY PHOSPHATASE YOR283W-RELATED"/>
    <property type="match status" value="1"/>
</dbReference>
<organism evidence="2 3">
    <name type="scientific">Motilibacter rhizosphaerae</name>
    <dbReference type="NCBI Taxonomy" id="598652"/>
    <lineage>
        <taxon>Bacteria</taxon>
        <taxon>Bacillati</taxon>
        <taxon>Actinomycetota</taxon>
        <taxon>Actinomycetes</taxon>
        <taxon>Motilibacterales</taxon>
        <taxon>Motilibacteraceae</taxon>
        <taxon>Motilibacter</taxon>
    </lineage>
</organism>
<dbReference type="InterPro" id="IPR050275">
    <property type="entry name" value="PGM_Phosphatase"/>
</dbReference>
<dbReference type="GO" id="GO:0101006">
    <property type="term" value="F:protein histidine phosphatase activity"/>
    <property type="evidence" value="ECO:0007669"/>
    <property type="project" value="TreeGrafter"/>
</dbReference>
<name>A0A4Q7NQA9_9ACTN</name>
<dbReference type="AlphaFoldDB" id="A0A4Q7NQA9"/>
<proteinExistence type="predicted"/>
<dbReference type="EMBL" id="SGXD01000003">
    <property type="protein sequence ID" value="RZS87479.1"/>
    <property type="molecule type" value="Genomic_DNA"/>
</dbReference>
<dbReference type="Pfam" id="PF00300">
    <property type="entry name" value="His_Phos_1"/>
    <property type="match status" value="1"/>
</dbReference>
<evidence type="ECO:0000313" key="2">
    <source>
        <dbReference type="EMBL" id="RZS87479.1"/>
    </source>
</evidence>
<evidence type="ECO:0000256" key="1">
    <source>
        <dbReference type="PIRSR" id="PIRSR613078-2"/>
    </source>
</evidence>
<dbReference type="CDD" id="cd07067">
    <property type="entry name" value="HP_PGM_like"/>
    <property type="match status" value="1"/>
</dbReference>
<dbReference type="Gene3D" id="3.40.50.1240">
    <property type="entry name" value="Phosphoglycerate mutase-like"/>
    <property type="match status" value="1"/>
</dbReference>
<comment type="caution">
    <text evidence="2">The sequence shown here is derived from an EMBL/GenBank/DDBJ whole genome shotgun (WGS) entry which is preliminary data.</text>
</comment>
<dbReference type="RefSeq" id="WP_130493594.1">
    <property type="nucleotide sequence ID" value="NZ_SGXD01000003.1"/>
</dbReference>
<dbReference type="OrthoDB" id="4697614at2"/>